<gene>
    <name evidence="1" type="ORF">Alexandra_175</name>
</gene>
<reference evidence="1 2" key="1">
    <citation type="submission" date="2018-04" db="EMBL/GenBank/DDBJ databases">
        <authorList>
            <person name="Go L.Y."/>
            <person name="Mitchell J.A."/>
        </authorList>
    </citation>
    <scope>NUCLEOTIDE SEQUENCE [LARGE SCALE GENOMIC DNA]</scope>
</reference>
<proteinExistence type="predicted"/>
<name>A0A2Z4QEU1_9CAUD</name>
<protein>
    <submittedName>
        <fullName evidence="1">Uncharacterized protein</fullName>
    </submittedName>
</protein>
<evidence type="ECO:0000313" key="2">
    <source>
        <dbReference type="Proteomes" id="UP000251795"/>
    </source>
</evidence>
<sequence>MKTCRLPKNPAKKCNLTLNGTFLSDILKRVDLVTRFSESDDKLTHIHLLVTYKSDVFVLGRTPDTFVAYLVPGATADEDTIMNIDPIQLTGLINKRKELDVVFDGKTLNISEQKGKYKAEVKLRPVSAEQIPMVEQGLHHHIEGGHEMTREVIDAMTQGVKLTRLKDTITGQTVMCRVICDGKSLSLVSPGHWTSSRYRFELKKKVPAFRFSMTGEMFDLVYRFCGEEKVTFHVDSTSFAAEAESFVLTLPPIQASDEDYRYMDNMIAQLGKPILGCVIKGDLSAPFANISTLIEKKGNTNAKLHVKKQEFRLKFGNDSGSVQDSLKLAKPIEKEFTTSLDMRIIRELLRNIGREERHNMGFHGSSINSLNAFSLNYKFDTHTLLYFGYLPA</sequence>
<organism evidence="1 2">
    <name type="scientific">Erwinia phage vB_EamM_Alexandra</name>
    <dbReference type="NCBI Taxonomy" id="2201424"/>
    <lineage>
        <taxon>Viruses</taxon>
        <taxon>Duplodnaviria</taxon>
        <taxon>Heunggongvirae</taxon>
        <taxon>Uroviricota</taxon>
        <taxon>Caudoviricetes</taxon>
        <taxon>Alexandravirus</taxon>
        <taxon>Alexandravirus alexandra</taxon>
    </lineage>
</organism>
<accession>A0A2Z4QEU1</accession>
<dbReference type="EMBL" id="MH248138">
    <property type="protein sequence ID" value="AWY08444.1"/>
    <property type="molecule type" value="Genomic_DNA"/>
</dbReference>
<keyword evidence="2" id="KW-1185">Reference proteome</keyword>
<evidence type="ECO:0000313" key="1">
    <source>
        <dbReference type="EMBL" id="AWY08444.1"/>
    </source>
</evidence>
<dbReference type="Proteomes" id="UP000251795">
    <property type="component" value="Segment"/>
</dbReference>